<dbReference type="InterPro" id="IPR036388">
    <property type="entry name" value="WH-like_DNA-bd_sf"/>
</dbReference>
<organism evidence="5 6">
    <name type="scientific">Niabella ginsenosidivorans</name>
    <dbReference type="NCBI Taxonomy" id="1176587"/>
    <lineage>
        <taxon>Bacteria</taxon>
        <taxon>Pseudomonadati</taxon>
        <taxon>Bacteroidota</taxon>
        <taxon>Chitinophagia</taxon>
        <taxon>Chitinophagales</taxon>
        <taxon>Chitinophagaceae</taxon>
        <taxon>Niabella</taxon>
    </lineage>
</organism>
<feature type="domain" description="HTH deoR-type" evidence="4">
    <location>
        <begin position="13"/>
        <end position="68"/>
    </location>
</feature>
<accession>A0A1A9I903</accession>
<keyword evidence="6" id="KW-1185">Reference proteome</keyword>
<evidence type="ECO:0000259" key="4">
    <source>
        <dbReference type="PROSITE" id="PS51000"/>
    </source>
</evidence>
<dbReference type="AlphaFoldDB" id="A0A1A9I903"/>
<proteinExistence type="predicted"/>
<dbReference type="OrthoDB" id="31600at2"/>
<evidence type="ECO:0000256" key="1">
    <source>
        <dbReference type="ARBA" id="ARBA00023015"/>
    </source>
</evidence>
<dbReference type="SMART" id="SM00420">
    <property type="entry name" value="HTH_DEOR"/>
    <property type="match status" value="1"/>
</dbReference>
<protein>
    <recommendedName>
        <fullName evidence="4">HTH deoR-type domain-containing protein</fullName>
    </recommendedName>
</protein>
<dbReference type="GO" id="GO:0003677">
    <property type="term" value="F:DNA binding"/>
    <property type="evidence" value="ECO:0007669"/>
    <property type="project" value="UniProtKB-KW"/>
</dbReference>
<dbReference type="Proteomes" id="UP000077667">
    <property type="component" value="Chromosome"/>
</dbReference>
<sequence length="75" mass="8877">MQKFNFMIRHLFKEERRMIILDELKTKKRVVNKELADFLQVSCNTIRQDIKDLARVNRLTIVHGGALPIEPNSVR</sequence>
<keyword evidence="2" id="KW-0238">DNA-binding</keyword>
<dbReference type="Gene3D" id="1.10.10.10">
    <property type="entry name" value="Winged helix-like DNA-binding domain superfamily/Winged helix DNA-binding domain"/>
    <property type="match status" value="1"/>
</dbReference>
<dbReference type="EMBL" id="CP015772">
    <property type="protein sequence ID" value="ANH83182.1"/>
    <property type="molecule type" value="Genomic_DNA"/>
</dbReference>
<dbReference type="SUPFAM" id="SSF46785">
    <property type="entry name" value="Winged helix' DNA-binding domain"/>
    <property type="match status" value="1"/>
</dbReference>
<keyword evidence="3" id="KW-0804">Transcription</keyword>
<evidence type="ECO:0000256" key="3">
    <source>
        <dbReference type="ARBA" id="ARBA00023163"/>
    </source>
</evidence>
<name>A0A1A9I903_9BACT</name>
<dbReference type="GO" id="GO:0003700">
    <property type="term" value="F:DNA-binding transcription factor activity"/>
    <property type="evidence" value="ECO:0007669"/>
    <property type="project" value="InterPro"/>
</dbReference>
<dbReference type="InterPro" id="IPR001034">
    <property type="entry name" value="DeoR_HTH"/>
</dbReference>
<evidence type="ECO:0000313" key="6">
    <source>
        <dbReference type="Proteomes" id="UP000077667"/>
    </source>
</evidence>
<dbReference type="PROSITE" id="PS00894">
    <property type="entry name" value="HTH_DEOR_1"/>
    <property type="match status" value="1"/>
</dbReference>
<dbReference type="STRING" id="1176587.A8C56_21320"/>
<dbReference type="KEGG" id="nia:A8C56_21320"/>
<dbReference type="PROSITE" id="PS51000">
    <property type="entry name" value="HTH_DEOR_2"/>
    <property type="match status" value="1"/>
</dbReference>
<dbReference type="InterPro" id="IPR036390">
    <property type="entry name" value="WH_DNA-bd_sf"/>
</dbReference>
<dbReference type="Pfam" id="PF08220">
    <property type="entry name" value="HTH_DeoR"/>
    <property type="match status" value="1"/>
</dbReference>
<keyword evidence="1" id="KW-0805">Transcription regulation</keyword>
<evidence type="ECO:0000313" key="5">
    <source>
        <dbReference type="EMBL" id="ANH83182.1"/>
    </source>
</evidence>
<gene>
    <name evidence="5" type="ORF">A8C56_21320</name>
</gene>
<dbReference type="PRINTS" id="PR00037">
    <property type="entry name" value="HTHLACR"/>
</dbReference>
<dbReference type="InterPro" id="IPR018356">
    <property type="entry name" value="Tscrpt_reg_HTH_DeoR_CS"/>
</dbReference>
<reference evidence="5 6" key="1">
    <citation type="submission" date="2016-05" db="EMBL/GenBank/DDBJ databases">
        <title>Niabella ginsenosidivorans BS26 whole genome sequencing.</title>
        <authorList>
            <person name="Im W.T."/>
            <person name="Siddiqi M.Z."/>
        </authorList>
    </citation>
    <scope>NUCLEOTIDE SEQUENCE [LARGE SCALE GENOMIC DNA]</scope>
    <source>
        <strain evidence="5 6">BS26</strain>
    </source>
</reference>
<evidence type="ECO:0000256" key="2">
    <source>
        <dbReference type="ARBA" id="ARBA00023125"/>
    </source>
</evidence>